<evidence type="ECO:0000313" key="2">
    <source>
        <dbReference type="EMBL" id="GIY52424.1"/>
    </source>
</evidence>
<keyword evidence="3" id="KW-1185">Reference proteome</keyword>
<protein>
    <submittedName>
        <fullName evidence="2">Uncharacterized protein</fullName>
    </submittedName>
</protein>
<reference evidence="2 3" key="1">
    <citation type="submission" date="2021-06" db="EMBL/GenBank/DDBJ databases">
        <title>Caerostris darwini draft genome.</title>
        <authorList>
            <person name="Kono N."/>
            <person name="Arakawa K."/>
        </authorList>
    </citation>
    <scope>NUCLEOTIDE SEQUENCE [LARGE SCALE GENOMIC DNA]</scope>
</reference>
<evidence type="ECO:0000313" key="3">
    <source>
        <dbReference type="Proteomes" id="UP001054837"/>
    </source>
</evidence>
<dbReference type="EMBL" id="BPLQ01010670">
    <property type="protein sequence ID" value="GIY52424.1"/>
    <property type="molecule type" value="Genomic_DNA"/>
</dbReference>
<proteinExistence type="predicted"/>
<gene>
    <name evidence="2" type="ORF">CDAR_181041</name>
</gene>
<name>A0AAV4U3R0_9ARAC</name>
<accession>A0AAV4U3R0</accession>
<organism evidence="2 3">
    <name type="scientific">Caerostris darwini</name>
    <dbReference type="NCBI Taxonomy" id="1538125"/>
    <lineage>
        <taxon>Eukaryota</taxon>
        <taxon>Metazoa</taxon>
        <taxon>Ecdysozoa</taxon>
        <taxon>Arthropoda</taxon>
        <taxon>Chelicerata</taxon>
        <taxon>Arachnida</taxon>
        <taxon>Araneae</taxon>
        <taxon>Araneomorphae</taxon>
        <taxon>Entelegynae</taxon>
        <taxon>Araneoidea</taxon>
        <taxon>Araneidae</taxon>
        <taxon>Caerostris</taxon>
    </lineage>
</organism>
<sequence length="348" mass="37859">MAPSASHSTLQARLASLVAKCGGHKGGCVVQQWTRGMPRQRRLLTWSSFRRGRLFSLSLGSESMRSRPSIAARTLHATDPDPPHLFSFSISSEVHISRHADLPAWEDPSGEGCRRRKKRIWIVHHPEAPVPGVGRLGEEEEGDGTESGIGKTQVRVRHRRCGAAVRRVHSGAAAAAGGRRVVAAAATAAGRGGLAAAGLPAVSGAPHHDGPLQVQGGVLLFAAGGIRHERHLPDDLECGMASAHLWQSERAAKGSTRPRVCQLCMSAVRSKKTKGRSALAYNESQIEETNRMRSDVTYRFWSETLSYFTDVDYNTRIPAFDDNRINCLVTMIGKPNGMCTRQKPIKQQ</sequence>
<evidence type="ECO:0000256" key="1">
    <source>
        <dbReference type="SAM" id="MobiDB-lite"/>
    </source>
</evidence>
<feature type="region of interest" description="Disordered" evidence="1">
    <location>
        <begin position="132"/>
        <end position="155"/>
    </location>
</feature>
<dbReference type="AlphaFoldDB" id="A0AAV4U3R0"/>
<comment type="caution">
    <text evidence="2">The sequence shown here is derived from an EMBL/GenBank/DDBJ whole genome shotgun (WGS) entry which is preliminary data.</text>
</comment>
<dbReference type="Proteomes" id="UP001054837">
    <property type="component" value="Unassembled WGS sequence"/>
</dbReference>